<dbReference type="InterPro" id="IPR029072">
    <property type="entry name" value="YebC-like"/>
</dbReference>
<name>A0A0B8NYH7_9VIBR</name>
<dbReference type="SUPFAM" id="SSF75625">
    <property type="entry name" value="YebC-like"/>
    <property type="match status" value="1"/>
</dbReference>
<protein>
    <recommendedName>
        <fullName evidence="1">TACO1/YebC-like second and third domain-containing protein</fullName>
    </recommendedName>
</protein>
<keyword evidence="3" id="KW-1185">Reference proteome</keyword>
<dbReference type="Proteomes" id="UP000031671">
    <property type="component" value="Unassembled WGS sequence"/>
</dbReference>
<evidence type="ECO:0000259" key="1">
    <source>
        <dbReference type="Pfam" id="PF01709"/>
    </source>
</evidence>
<evidence type="ECO:0000313" key="3">
    <source>
        <dbReference type="Proteomes" id="UP000031671"/>
    </source>
</evidence>
<sequence>MFDHQAVFQFKGDDDEVILEALMMEDVDVTDVEVEDGVVTVFAPHTEFFKTKTALNAAFPDLTMDVEEITFVPQTHTPVTGEDAEKFQKFQDLLDDCDDVQQVYHNAEL</sequence>
<dbReference type="Pfam" id="PF01709">
    <property type="entry name" value="Transcrip_reg"/>
    <property type="match status" value="1"/>
</dbReference>
<dbReference type="InterPro" id="IPR026564">
    <property type="entry name" value="Transcrip_reg_TACO1-like_dom3"/>
</dbReference>
<comment type="caution">
    <text evidence="2">The sequence shown here is derived from an EMBL/GenBank/DDBJ whole genome shotgun (WGS) entry which is preliminary data.</text>
</comment>
<accession>A0A0B8NYH7</accession>
<dbReference type="GO" id="GO:0005829">
    <property type="term" value="C:cytosol"/>
    <property type="evidence" value="ECO:0007669"/>
    <property type="project" value="TreeGrafter"/>
</dbReference>
<feature type="domain" description="TACO1/YebC-like second and third" evidence="1">
    <location>
        <begin position="1"/>
        <end position="107"/>
    </location>
</feature>
<reference evidence="2 3" key="1">
    <citation type="submission" date="2015-01" db="EMBL/GenBank/DDBJ databases">
        <title>Vibrio sp. C1 JCM 19231 whole genome shotgun sequence.</title>
        <authorList>
            <person name="Sawabe T."/>
            <person name="Meirelles P."/>
            <person name="Feng G."/>
            <person name="Sayaka M."/>
            <person name="Hattori M."/>
            <person name="Ohkuma M."/>
        </authorList>
    </citation>
    <scope>NUCLEOTIDE SEQUENCE [LARGE SCALE GENOMIC DNA]</scope>
    <source>
        <strain evidence="3">JCM 19231</strain>
    </source>
</reference>
<reference evidence="2 3" key="2">
    <citation type="submission" date="2015-01" db="EMBL/GenBank/DDBJ databases">
        <authorList>
            <consortium name="NBRP consortium"/>
            <person name="Sawabe T."/>
            <person name="Meirelles P."/>
            <person name="Feng G."/>
            <person name="Sayaka M."/>
            <person name="Hattori M."/>
            <person name="Ohkuma M."/>
        </authorList>
    </citation>
    <scope>NUCLEOTIDE SEQUENCE [LARGE SCALE GENOMIC DNA]</scope>
    <source>
        <strain evidence="3">JCM 19231</strain>
    </source>
</reference>
<evidence type="ECO:0000313" key="2">
    <source>
        <dbReference type="EMBL" id="GAM57362.1"/>
    </source>
</evidence>
<proteinExistence type="predicted"/>
<dbReference type="AlphaFoldDB" id="A0A0B8NYH7"/>
<organism evidence="2 3">
    <name type="scientific">Vibrio ishigakensis</name>
    <dbReference type="NCBI Taxonomy" id="1481914"/>
    <lineage>
        <taxon>Bacteria</taxon>
        <taxon>Pseudomonadati</taxon>
        <taxon>Pseudomonadota</taxon>
        <taxon>Gammaproteobacteria</taxon>
        <taxon>Vibrionales</taxon>
        <taxon>Vibrionaceae</taxon>
        <taxon>Vibrio</taxon>
    </lineage>
</organism>
<dbReference type="Gene3D" id="3.30.70.980">
    <property type="match status" value="1"/>
</dbReference>
<dbReference type="PANTHER" id="PTHR12532:SF0">
    <property type="entry name" value="TRANSLATIONAL ACTIVATOR OF CYTOCHROME C OXIDASE 1"/>
    <property type="match status" value="1"/>
</dbReference>
<dbReference type="PANTHER" id="PTHR12532">
    <property type="entry name" value="TRANSLATIONAL ACTIVATOR OF CYTOCHROME C OXIDASE 1"/>
    <property type="match status" value="1"/>
</dbReference>
<dbReference type="InterPro" id="IPR048300">
    <property type="entry name" value="TACO1_YebC-like_2nd/3rd_dom"/>
</dbReference>
<dbReference type="InterPro" id="IPR002876">
    <property type="entry name" value="Transcrip_reg_TACO1-like"/>
</dbReference>
<dbReference type="EMBL" id="BBRZ01000052">
    <property type="protein sequence ID" value="GAM57362.1"/>
    <property type="molecule type" value="Genomic_DNA"/>
</dbReference>
<gene>
    <name evidence="2" type="ORF">JCM19231_3364</name>
</gene>